<dbReference type="PROSITE" id="PS51384">
    <property type="entry name" value="FAD_FR"/>
    <property type="match status" value="1"/>
</dbReference>
<dbReference type="InterPro" id="IPR039261">
    <property type="entry name" value="FNR_nucleotide-bd"/>
</dbReference>
<proteinExistence type="predicted"/>
<gene>
    <name evidence="11" type="ORF">TNO020_70288</name>
</gene>
<feature type="domain" description="FAD-binding FR-type" evidence="10">
    <location>
        <begin position="2"/>
        <end position="106"/>
    </location>
</feature>
<dbReference type="SUPFAM" id="SSF54292">
    <property type="entry name" value="2Fe-2S ferredoxin-like"/>
    <property type="match status" value="1"/>
</dbReference>
<organism evidence="11 12">
    <name type="scientific">Tenacibaculum piscium</name>
    <dbReference type="NCBI Taxonomy" id="1458515"/>
    <lineage>
        <taxon>Bacteria</taxon>
        <taxon>Pseudomonadati</taxon>
        <taxon>Bacteroidota</taxon>
        <taxon>Flavobacteriia</taxon>
        <taxon>Flavobacteriales</taxon>
        <taxon>Flavobacteriaceae</taxon>
        <taxon>Tenacibaculum</taxon>
    </lineage>
</organism>
<dbReference type="OrthoDB" id="9789468at2"/>
<dbReference type="GO" id="GO:0051537">
    <property type="term" value="F:2 iron, 2 sulfur cluster binding"/>
    <property type="evidence" value="ECO:0007669"/>
    <property type="project" value="UniProtKB-KW"/>
</dbReference>
<evidence type="ECO:0000256" key="2">
    <source>
        <dbReference type="ARBA" id="ARBA00022630"/>
    </source>
</evidence>
<dbReference type="Proteomes" id="UP000234211">
    <property type="component" value="Unassembled WGS sequence"/>
</dbReference>
<evidence type="ECO:0000259" key="9">
    <source>
        <dbReference type="PROSITE" id="PS51085"/>
    </source>
</evidence>
<keyword evidence="7" id="KW-0408">Iron</keyword>
<dbReference type="PANTHER" id="PTHR47354">
    <property type="entry name" value="NADH OXIDOREDUCTASE HCR"/>
    <property type="match status" value="1"/>
</dbReference>
<dbReference type="SUPFAM" id="SSF63380">
    <property type="entry name" value="Riboflavin synthase domain-like"/>
    <property type="match status" value="1"/>
</dbReference>
<keyword evidence="2" id="KW-0285">Flavoprotein</keyword>
<evidence type="ECO:0000259" key="10">
    <source>
        <dbReference type="PROSITE" id="PS51384"/>
    </source>
</evidence>
<dbReference type="InterPro" id="IPR012675">
    <property type="entry name" value="Beta-grasp_dom_sf"/>
</dbReference>
<dbReference type="CDD" id="cd00207">
    <property type="entry name" value="fer2"/>
    <property type="match status" value="1"/>
</dbReference>
<dbReference type="InterPro" id="IPR001433">
    <property type="entry name" value="OxRdtase_FAD/NAD-bd"/>
</dbReference>
<evidence type="ECO:0000256" key="5">
    <source>
        <dbReference type="ARBA" id="ARBA00022827"/>
    </source>
</evidence>
<feature type="domain" description="2Fe-2S ferredoxin-type" evidence="9">
    <location>
        <begin position="259"/>
        <end position="349"/>
    </location>
</feature>
<keyword evidence="8" id="KW-0411">Iron-sulfur</keyword>
<dbReference type="CDD" id="cd06214">
    <property type="entry name" value="PA_degradation_oxidoreductase_like"/>
    <property type="match status" value="1"/>
</dbReference>
<dbReference type="PRINTS" id="PR00410">
    <property type="entry name" value="PHEHYDRXLASE"/>
</dbReference>
<evidence type="ECO:0000256" key="1">
    <source>
        <dbReference type="ARBA" id="ARBA00001974"/>
    </source>
</evidence>
<dbReference type="PRINTS" id="PR00371">
    <property type="entry name" value="FPNCR"/>
</dbReference>
<dbReference type="AlphaFoldDB" id="A0A2H1YKG9"/>
<dbReference type="GO" id="GO:0050660">
    <property type="term" value="F:flavin adenine dinucleotide binding"/>
    <property type="evidence" value="ECO:0007669"/>
    <property type="project" value="TreeGrafter"/>
</dbReference>
<protein>
    <submittedName>
        <fullName evidence="11">Flavodoxin reductase</fullName>
    </submittedName>
</protein>
<dbReference type="EMBL" id="OENF01000042">
    <property type="protein sequence ID" value="SOS75978.1"/>
    <property type="molecule type" value="Genomic_DNA"/>
</dbReference>
<dbReference type="PROSITE" id="PS51085">
    <property type="entry name" value="2FE2S_FER_2"/>
    <property type="match status" value="1"/>
</dbReference>
<dbReference type="InterPro" id="IPR017938">
    <property type="entry name" value="Riboflavin_synthase-like_b-brl"/>
</dbReference>
<comment type="cofactor">
    <cofactor evidence="1">
        <name>FAD</name>
        <dbReference type="ChEBI" id="CHEBI:57692"/>
    </cofactor>
</comment>
<reference evidence="12" key="1">
    <citation type="submission" date="2017-11" db="EMBL/GenBank/DDBJ databases">
        <authorList>
            <person name="Duchaud E."/>
        </authorList>
    </citation>
    <scope>NUCLEOTIDE SEQUENCE [LARGE SCALE GENOMIC DNA]</scope>
    <source>
        <strain evidence="12">Tenacibaculum sp. TNO020</strain>
    </source>
</reference>
<name>A0A2H1YKG9_9FLAO</name>
<evidence type="ECO:0000256" key="6">
    <source>
        <dbReference type="ARBA" id="ARBA00023002"/>
    </source>
</evidence>
<sequence>MAIFHKLNIEKIIKETADAVSILFTIPDELKEVYTFIAGQYITIKATLNGQEVRRAYSICASPNSHQLKVAVKAVEKGIFSTYATTDLTENTILEVSEPEGKFILEPTADKNYLGFAAGSGITPILSMIKSVLENEPTATFTLIFGNKRPESTIFYQELNALSQRYSGKFNLHYIFSKEVVNDTKFGRIDTSYVNYFIKNIHKAISFDATYICGPEEMINLVSDTLQENGFAKDSIHFELFTASSIEQEIPVASSDGKSEITVLLDDEETTFLMDKTDTLLAASLRNKLDAPYSCQGGVCSSCIAKVTQGKAVMSKNSILSDAELEEGFVLTCVAHPCTPKVVLDFDDI</sequence>
<dbReference type="Gene3D" id="2.40.30.10">
    <property type="entry name" value="Translation factors"/>
    <property type="match status" value="1"/>
</dbReference>
<dbReference type="Pfam" id="PF00175">
    <property type="entry name" value="NAD_binding_1"/>
    <property type="match status" value="1"/>
</dbReference>
<dbReference type="Gene3D" id="3.10.20.30">
    <property type="match status" value="1"/>
</dbReference>
<dbReference type="Pfam" id="PF00970">
    <property type="entry name" value="FAD_binding_6"/>
    <property type="match status" value="1"/>
</dbReference>
<dbReference type="Gene3D" id="3.40.50.80">
    <property type="entry name" value="Nucleotide-binding domain of ferredoxin-NADP reductase (FNR) module"/>
    <property type="match status" value="1"/>
</dbReference>
<keyword evidence="4" id="KW-0479">Metal-binding</keyword>
<accession>A0A2H1YKG9</accession>
<dbReference type="GO" id="GO:0046872">
    <property type="term" value="F:metal ion binding"/>
    <property type="evidence" value="ECO:0007669"/>
    <property type="project" value="UniProtKB-KW"/>
</dbReference>
<dbReference type="InterPro" id="IPR050415">
    <property type="entry name" value="MRET"/>
</dbReference>
<dbReference type="InterPro" id="IPR008333">
    <property type="entry name" value="Cbr1-like_FAD-bd_dom"/>
</dbReference>
<dbReference type="PROSITE" id="PS00197">
    <property type="entry name" value="2FE2S_FER_1"/>
    <property type="match status" value="1"/>
</dbReference>
<evidence type="ECO:0000313" key="12">
    <source>
        <dbReference type="Proteomes" id="UP000234211"/>
    </source>
</evidence>
<dbReference type="RefSeq" id="WP_101918595.1">
    <property type="nucleotide sequence ID" value="NZ_JAJGWW010000002.1"/>
</dbReference>
<keyword evidence="3" id="KW-0001">2Fe-2S</keyword>
<evidence type="ECO:0000256" key="8">
    <source>
        <dbReference type="ARBA" id="ARBA00023014"/>
    </source>
</evidence>
<keyword evidence="5" id="KW-0274">FAD</keyword>
<evidence type="ECO:0000256" key="4">
    <source>
        <dbReference type="ARBA" id="ARBA00022723"/>
    </source>
</evidence>
<dbReference type="InterPro" id="IPR001041">
    <property type="entry name" value="2Fe-2S_ferredoxin-type"/>
</dbReference>
<keyword evidence="6" id="KW-0560">Oxidoreductase</keyword>
<dbReference type="InterPro" id="IPR036010">
    <property type="entry name" value="2Fe-2S_ferredoxin-like_sf"/>
</dbReference>
<dbReference type="InterPro" id="IPR006058">
    <property type="entry name" value="2Fe2S_fd_BS"/>
</dbReference>
<dbReference type="GO" id="GO:0016491">
    <property type="term" value="F:oxidoreductase activity"/>
    <property type="evidence" value="ECO:0007669"/>
    <property type="project" value="UniProtKB-KW"/>
</dbReference>
<evidence type="ECO:0000256" key="7">
    <source>
        <dbReference type="ARBA" id="ARBA00023004"/>
    </source>
</evidence>
<dbReference type="InterPro" id="IPR001709">
    <property type="entry name" value="Flavoprot_Pyr_Nucl_cyt_Rdtase"/>
</dbReference>
<evidence type="ECO:0000313" key="11">
    <source>
        <dbReference type="EMBL" id="SOS75978.1"/>
    </source>
</evidence>
<keyword evidence="12" id="KW-1185">Reference proteome</keyword>
<dbReference type="InterPro" id="IPR017927">
    <property type="entry name" value="FAD-bd_FR_type"/>
</dbReference>
<dbReference type="Pfam" id="PF00111">
    <property type="entry name" value="Fer2"/>
    <property type="match status" value="1"/>
</dbReference>
<dbReference type="SUPFAM" id="SSF52343">
    <property type="entry name" value="Ferredoxin reductase-like, C-terminal NADP-linked domain"/>
    <property type="match status" value="1"/>
</dbReference>
<dbReference type="PANTHER" id="PTHR47354:SF8">
    <property type="entry name" value="1,2-PHENYLACETYL-COA EPOXIDASE, SUBUNIT E"/>
    <property type="match status" value="1"/>
</dbReference>
<evidence type="ECO:0000256" key="3">
    <source>
        <dbReference type="ARBA" id="ARBA00022714"/>
    </source>
</evidence>